<dbReference type="PATRIC" id="fig|389348.3.peg.914"/>
<dbReference type="GO" id="GO:0004497">
    <property type="term" value="F:monooxygenase activity"/>
    <property type="evidence" value="ECO:0007669"/>
    <property type="project" value="UniProtKB-KW"/>
</dbReference>
<keyword evidence="2" id="KW-0503">Monooxygenase</keyword>
<evidence type="ECO:0000313" key="2">
    <source>
        <dbReference type="EMBL" id="CUI16460.1"/>
    </source>
</evidence>
<dbReference type="PANTHER" id="PTHR33336:SF3">
    <property type="entry name" value="ABM DOMAIN-CONTAINING PROTEIN"/>
    <property type="match status" value="1"/>
</dbReference>
<dbReference type="KEGG" id="pnl:PNK_0835"/>
<dbReference type="InParanoid" id="A0A0U5CP27"/>
<protein>
    <submittedName>
        <fullName evidence="2">Putative antibiotic biosynthesis monooxygenase</fullName>
    </submittedName>
</protein>
<dbReference type="Proteomes" id="UP000069902">
    <property type="component" value="Chromosome cPNK"/>
</dbReference>
<proteinExistence type="predicted"/>
<dbReference type="PANTHER" id="PTHR33336">
    <property type="entry name" value="QUINOL MONOOXYGENASE YGIN-RELATED"/>
    <property type="match status" value="1"/>
</dbReference>
<feature type="domain" description="ABM" evidence="1">
    <location>
        <begin position="2"/>
        <end position="90"/>
    </location>
</feature>
<dbReference type="FunCoup" id="A0A0U5CP27">
    <property type="interactions" value="6"/>
</dbReference>
<dbReference type="EMBL" id="LN879502">
    <property type="protein sequence ID" value="CUI16460.1"/>
    <property type="molecule type" value="Genomic_DNA"/>
</dbReference>
<keyword evidence="3" id="KW-1185">Reference proteome</keyword>
<evidence type="ECO:0000313" key="3">
    <source>
        <dbReference type="Proteomes" id="UP000069902"/>
    </source>
</evidence>
<dbReference type="Gene3D" id="3.30.70.100">
    <property type="match status" value="1"/>
</dbReference>
<keyword evidence="2" id="KW-0560">Oxidoreductase</keyword>
<dbReference type="InterPro" id="IPR011008">
    <property type="entry name" value="Dimeric_a/b-barrel"/>
</dbReference>
<dbReference type="InterPro" id="IPR050744">
    <property type="entry name" value="AI-2_Isomerase_LsrG"/>
</dbReference>
<dbReference type="AlphaFoldDB" id="A0A0U5CP27"/>
<accession>A0A0U5CP27</accession>
<evidence type="ECO:0000259" key="1">
    <source>
        <dbReference type="PROSITE" id="PS51725"/>
    </source>
</evidence>
<dbReference type="PROSITE" id="PS51725">
    <property type="entry name" value="ABM"/>
    <property type="match status" value="1"/>
</dbReference>
<dbReference type="SUPFAM" id="SSF54909">
    <property type="entry name" value="Dimeric alpha+beta barrel"/>
    <property type="match status" value="1"/>
</dbReference>
<name>A0A0U5CP27_9BACT</name>
<gene>
    <name evidence="2" type="ORF">PNK_0835</name>
</gene>
<dbReference type="InterPro" id="IPR007138">
    <property type="entry name" value="ABM_dom"/>
</dbReference>
<dbReference type="Pfam" id="PF03992">
    <property type="entry name" value="ABM"/>
    <property type="match status" value="1"/>
</dbReference>
<sequence length="94" mass="10937">MLTVIAKITARQDQVLATKEVLENLVASTLKEEGCRSYELYESIEEKNVFIFHEEWESKELLDRHLASKHIADFVERSHELLAKPVEIDLLKKV</sequence>
<dbReference type="STRING" id="389348.PNK_0835"/>
<organism evidence="2 3">
    <name type="scientific">Candidatus Protochlamydia naegleriophila</name>
    <dbReference type="NCBI Taxonomy" id="389348"/>
    <lineage>
        <taxon>Bacteria</taxon>
        <taxon>Pseudomonadati</taxon>
        <taxon>Chlamydiota</taxon>
        <taxon>Chlamydiia</taxon>
        <taxon>Parachlamydiales</taxon>
        <taxon>Parachlamydiaceae</taxon>
        <taxon>Candidatus Protochlamydia</taxon>
    </lineage>
</organism>
<reference evidence="3" key="1">
    <citation type="submission" date="2015-09" db="EMBL/GenBank/DDBJ databases">
        <authorList>
            <person name="Bertelli C."/>
        </authorList>
    </citation>
    <scope>NUCLEOTIDE SEQUENCE [LARGE SCALE GENOMIC DNA]</scope>
    <source>
        <strain evidence="3">KNic</strain>
    </source>
</reference>